<gene>
    <name evidence="2" type="ORF">DBV05_g9604</name>
</gene>
<dbReference type="OrthoDB" id="3594103at2759"/>
<proteinExistence type="predicted"/>
<feature type="region of interest" description="Disordered" evidence="1">
    <location>
        <begin position="245"/>
        <end position="279"/>
    </location>
</feature>
<keyword evidence="3" id="KW-1185">Reference proteome</keyword>
<dbReference type="InterPro" id="IPR011333">
    <property type="entry name" value="SKP1/BTB/POZ_sf"/>
</dbReference>
<evidence type="ECO:0008006" key="4">
    <source>
        <dbReference type="Google" id="ProtNLM"/>
    </source>
</evidence>
<sequence>MATTIHPQVQQDQPQASRRPHSPYASPLIHLTFGNSPQRWPIHSAFLSRHPKLYSLLQTQQPPPPPAPSNSSSSINNTHANDYDANNTLHLPHADPLTAHTLLHYLTTTRYQTLRTTDATTAYALALHVYAAAGWYDLRGLRDLAAGEIERLGGSSSSGSKSSSSSSSTAAVTGPEVPLEDALVELGKAVERACGRDQEWLLERVEERLRDEFKKDKGVLAEKKTWRGFNPFVRTLVMVVVGLQGGAGGKKGKKSDEDGEAEDAVEGEEEEEEAEEEEE</sequence>
<comment type="caution">
    <text evidence="2">The sequence shown here is derived from an EMBL/GenBank/DDBJ whole genome shotgun (WGS) entry which is preliminary data.</text>
</comment>
<name>A0A5N5D2C0_9PEZI</name>
<dbReference type="Proteomes" id="UP000325902">
    <property type="component" value="Unassembled WGS sequence"/>
</dbReference>
<feature type="region of interest" description="Disordered" evidence="1">
    <location>
        <begin position="57"/>
        <end position="89"/>
    </location>
</feature>
<feature type="region of interest" description="Disordered" evidence="1">
    <location>
        <begin position="151"/>
        <end position="176"/>
    </location>
</feature>
<feature type="region of interest" description="Disordered" evidence="1">
    <location>
        <begin position="1"/>
        <end position="27"/>
    </location>
</feature>
<protein>
    <recommendedName>
        <fullName evidence="4">BTB domain-containing protein</fullName>
    </recommendedName>
</protein>
<feature type="compositionally biased region" description="Acidic residues" evidence="1">
    <location>
        <begin position="257"/>
        <end position="279"/>
    </location>
</feature>
<dbReference type="PANTHER" id="PTHR37538">
    <property type="entry name" value="BTB DOMAIN-CONTAINING PROTEIN"/>
    <property type="match status" value="1"/>
</dbReference>
<feature type="compositionally biased region" description="Polar residues" evidence="1">
    <location>
        <begin position="1"/>
        <end position="16"/>
    </location>
</feature>
<accession>A0A5N5D2C0</accession>
<evidence type="ECO:0000313" key="3">
    <source>
        <dbReference type="Proteomes" id="UP000325902"/>
    </source>
</evidence>
<dbReference type="AlphaFoldDB" id="A0A5N5D2C0"/>
<feature type="compositionally biased region" description="Polar residues" evidence="1">
    <location>
        <begin position="75"/>
        <end position="89"/>
    </location>
</feature>
<feature type="compositionally biased region" description="Low complexity" evidence="1">
    <location>
        <begin position="153"/>
        <end position="168"/>
    </location>
</feature>
<dbReference type="EMBL" id="VCHE01000094">
    <property type="protein sequence ID" value="KAB2571707.1"/>
    <property type="molecule type" value="Genomic_DNA"/>
</dbReference>
<evidence type="ECO:0000313" key="2">
    <source>
        <dbReference type="EMBL" id="KAB2571707.1"/>
    </source>
</evidence>
<dbReference type="PANTHER" id="PTHR37538:SF1">
    <property type="entry name" value="BTB DOMAIN-CONTAINING PROTEIN"/>
    <property type="match status" value="1"/>
</dbReference>
<evidence type="ECO:0000256" key="1">
    <source>
        <dbReference type="SAM" id="MobiDB-lite"/>
    </source>
</evidence>
<dbReference type="Gene3D" id="3.30.710.10">
    <property type="entry name" value="Potassium Channel Kv1.1, Chain A"/>
    <property type="match status" value="1"/>
</dbReference>
<reference evidence="2 3" key="1">
    <citation type="journal article" date="2019" name="Sci. Rep.">
        <title>A multi-omics analysis of the grapevine pathogen Lasiodiplodia theobromae reveals that temperature affects the expression of virulence- and pathogenicity-related genes.</title>
        <authorList>
            <person name="Felix C."/>
            <person name="Meneses R."/>
            <person name="Goncalves M.F.M."/>
            <person name="Tilleman L."/>
            <person name="Duarte A.S."/>
            <person name="Jorrin-Novo J.V."/>
            <person name="Van de Peer Y."/>
            <person name="Deforce D."/>
            <person name="Van Nieuwerburgh F."/>
            <person name="Esteves A.C."/>
            <person name="Alves A."/>
        </authorList>
    </citation>
    <scope>NUCLEOTIDE SEQUENCE [LARGE SCALE GENOMIC DNA]</scope>
    <source>
        <strain evidence="2 3">LA-SOL3</strain>
    </source>
</reference>
<organism evidence="2 3">
    <name type="scientific">Lasiodiplodia theobromae</name>
    <dbReference type="NCBI Taxonomy" id="45133"/>
    <lineage>
        <taxon>Eukaryota</taxon>
        <taxon>Fungi</taxon>
        <taxon>Dikarya</taxon>
        <taxon>Ascomycota</taxon>
        <taxon>Pezizomycotina</taxon>
        <taxon>Dothideomycetes</taxon>
        <taxon>Dothideomycetes incertae sedis</taxon>
        <taxon>Botryosphaeriales</taxon>
        <taxon>Botryosphaeriaceae</taxon>
        <taxon>Lasiodiplodia</taxon>
    </lineage>
</organism>